<sequence>MTSIIRLSCLMQDLRDEDKGNDPAIPRRCASLFAEISPGQSAGFEDSVGRWMLDRTIGTNKKGHPETNITFGEHGATLLKLIQETYSAKDQFSARDTVHTYVYLSPIGKILGRFIQGTSDTNRNFFEYITIYGAEFEDGCKQRLRKQGSPPSAYSAGLEMTDFSSVLHKVFLNTILMLRSAGISFEKGLLWNPALQCCSTNGPPHPTSGSLLKAYTTKSRAHLSSVPVKSSNKFSQSGHTSGPPHYLCESESENESDVPDTQIPSPEDYPELEELDQVAKQQGWDISALKWLDIVCLHQTAPMSLAKKRCPSSVDEPFRKYIEHTEFRHIETYQKHADNPN</sequence>
<gene>
    <name evidence="2" type="ORF">BCR34DRAFT_594373</name>
</gene>
<dbReference type="Proteomes" id="UP000193144">
    <property type="component" value="Unassembled WGS sequence"/>
</dbReference>
<accession>A0A1Y1Y9H2</accession>
<dbReference type="EMBL" id="MCFA01000303">
    <property type="protein sequence ID" value="ORX94637.1"/>
    <property type="molecule type" value="Genomic_DNA"/>
</dbReference>
<evidence type="ECO:0000256" key="1">
    <source>
        <dbReference type="SAM" id="MobiDB-lite"/>
    </source>
</evidence>
<dbReference type="OrthoDB" id="3799875at2759"/>
<name>A0A1Y1Y9H2_9PLEO</name>
<keyword evidence="3" id="KW-1185">Reference proteome</keyword>
<organism evidence="2 3">
    <name type="scientific">Clohesyomyces aquaticus</name>
    <dbReference type="NCBI Taxonomy" id="1231657"/>
    <lineage>
        <taxon>Eukaryota</taxon>
        <taxon>Fungi</taxon>
        <taxon>Dikarya</taxon>
        <taxon>Ascomycota</taxon>
        <taxon>Pezizomycotina</taxon>
        <taxon>Dothideomycetes</taxon>
        <taxon>Pleosporomycetidae</taxon>
        <taxon>Pleosporales</taxon>
        <taxon>Lindgomycetaceae</taxon>
        <taxon>Clohesyomyces</taxon>
    </lineage>
</organism>
<feature type="region of interest" description="Disordered" evidence="1">
    <location>
        <begin position="226"/>
        <end position="268"/>
    </location>
</feature>
<protein>
    <submittedName>
        <fullName evidence="2">Uncharacterized protein</fullName>
    </submittedName>
</protein>
<evidence type="ECO:0000313" key="2">
    <source>
        <dbReference type="EMBL" id="ORX94637.1"/>
    </source>
</evidence>
<dbReference type="STRING" id="1231657.A0A1Y1Y9H2"/>
<proteinExistence type="predicted"/>
<dbReference type="AlphaFoldDB" id="A0A1Y1Y9H2"/>
<comment type="caution">
    <text evidence="2">The sequence shown here is derived from an EMBL/GenBank/DDBJ whole genome shotgun (WGS) entry which is preliminary data.</text>
</comment>
<evidence type="ECO:0000313" key="3">
    <source>
        <dbReference type="Proteomes" id="UP000193144"/>
    </source>
</evidence>
<reference evidence="2 3" key="1">
    <citation type="submission" date="2016-07" db="EMBL/GenBank/DDBJ databases">
        <title>Pervasive Adenine N6-methylation of Active Genes in Fungi.</title>
        <authorList>
            <consortium name="DOE Joint Genome Institute"/>
            <person name="Mondo S.J."/>
            <person name="Dannebaum R.O."/>
            <person name="Kuo R.C."/>
            <person name="Labutti K."/>
            <person name="Haridas S."/>
            <person name="Kuo A."/>
            <person name="Salamov A."/>
            <person name="Ahrendt S.R."/>
            <person name="Lipzen A."/>
            <person name="Sullivan W."/>
            <person name="Andreopoulos W.B."/>
            <person name="Clum A."/>
            <person name="Lindquist E."/>
            <person name="Daum C."/>
            <person name="Ramamoorthy G.K."/>
            <person name="Gryganskyi A."/>
            <person name="Culley D."/>
            <person name="Magnuson J.K."/>
            <person name="James T.Y."/>
            <person name="O'Malley M.A."/>
            <person name="Stajich J.E."/>
            <person name="Spatafora J.W."/>
            <person name="Visel A."/>
            <person name="Grigoriev I.V."/>
        </authorList>
    </citation>
    <scope>NUCLEOTIDE SEQUENCE [LARGE SCALE GENOMIC DNA]</scope>
    <source>
        <strain evidence="2 3">CBS 115471</strain>
    </source>
</reference>
<feature type="compositionally biased region" description="Polar residues" evidence="1">
    <location>
        <begin position="227"/>
        <end position="240"/>
    </location>
</feature>